<dbReference type="EMBL" id="JAVRHK010000004">
    <property type="protein sequence ID" value="MDT0676534.1"/>
    <property type="molecule type" value="Genomic_DNA"/>
</dbReference>
<gene>
    <name evidence="1" type="ORF">RM539_08060</name>
</gene>
<dbReference type="RefSeq" id="WP_311502875.1">
    <property type="nucleotide sequence ID" value="NZ_JAVRHK010000004.1"/>
</dbReference>
<accession>A0ABU3D577</accession>
<evidence type="ECO:0000313" key="2">
    <source>
        <dbReference type="Proteomes" id="UP001262582"/>
    </source>
</evidence>
<evidence type="ECO:0000313" key="1">
    <source>
        <dbReference type="EMBL" id="MDT0676534.1"/>
    </source>
</evidence>
<comment type="caution">
    <text evidence="1">The sequence shown here is derived from an EMBL/GenBank/DDBJ whole genome shotgun (WGS) entry which is preliminary data.</text>
</comment>
<proteinExistence type="predicted"/>
<name>A0ABU3D577_9FLAO</name>
<organism evidence="1 2">
    <name type="scientific">Autumnicola musiva</name>
    <dbReference type="NCBI Taxonomy" id="3075589"/>
    <lineage>
        <taxon>Bacteria</taxon>
        <taxon>Pseudomonadati</taxon>
        <taxon>Bacteroidota</taxon>
        <taxon>Flavobacteriia</taxon>
        <taxon>Flavobacteriales</taxon>
        <taxon>Flavobacteriaceae</taxon>
        <taxon>Autumnicola</taxon>
    </lineage>
</organism>
<dbReference type="Proteomes" id="UP001262582">
    <property type="component" value="Unassembled WGS sequence"/>
</dbReference>
<reference evidence="1 2" key="1">
    <citation type="submission" date="2023-09" db="EMBL/GenBank/DDBJ databases">
        <authorList>
            <person name="Rey-Velasco X."/>
        </authorList>
    </citation>
    <scope>NUCLEOTIDE SEQUENCE [LARGE SCALE GENOMIC DNA]</scope>
    <source>
        <strain evidence="1 2">F117</strain>
    </source>
</reference>
<keyword evidence="2" id="KW-1185">Reference proteome</keyword>
<protein>
    <submittedName>
        <fullName evidence="1">Uncharacterized protein</fullName>
    </submittedName>
</protein>
<sequence>MKNAATLSTRDEFLLPVQEGISYPVTDSLGGDSQNKYGSDYGFYAVEFWFISR</sequence>